<feature type="domain" description="Ionotropic glutamate receptor C-terminal" evidence="5">
    <location>
        <begin position="44"/>
        <end position="370"/>
    </location>
</feature>
<dbReference type="InterPro" id="IPR001638">
    <property type="entry name" value="Solute-binding_3/MltF_N"/>
</dbReference>
<dbReference type="RefSeq" id="WP_227320346.1">
    <property type="nucleotide sequence ID" value="NZ_JAESVB010000002.1"/>
</dbReference>
<protein>
    <submittedName>
        <fullName evidence="6">Transporter substrate-binding domain-containing protein</fullName>
    </submittedName>
</protein>
<evidence type="ECO:0000259" key="4">
    <source>
        <dbReference type="SMART" id="SM00062"/>
    </source>
</evidence>
<dbReference type="AlphaFoldDB" id="A0A964DXX8"/>
<comment type="caution">
    <text evidence="6">The sequence shown here is derived from an EMBL/GenBank/DDBJ whole genome shotgun (WGS) entry which is preliminary data.</text>
</comment>
<dbReference type="Gene3D" id="3.40.190.10">
    <property type="entry name" value="Periplasmic binding protein-like II"/>
    <property type="match status" value="3"/>
</dbReference>
<keyword evidence="1 3" id="KW-0732">Signal</keyword>
<keyword evidence="7" id="KW-1185">Reference proteome</keyword>
<name>A0A964DXX8_9PROT</name>
<dbReference type="PANTHER" id="PTHR35936">
    <property type="entry name" value="MEMBRANE-BOUND LYTIC MUREIN TRANSGLYCOSYLASE F"/>
    <property type="match status" value="1"/>
</dbReference>
<evidence type="ECO:0000259" key="5">
    <source>
        <dbReference type="SMART" id="SM00079"/>
    </source>
</evidence>
<dbReference type="SUPFAM" id="SSF53850">
    <property type="entry name" value="Periplasmic binding protein-like II"/>
    <property type="match status" value="1"/>
</dbReference>
<dbReference type="PANTHER" id="PTHR35936:SF38">
    <property type="entry name" value="GLUTAMINE-BINDING PERIPLASMIC PROTEIN"/>
    <property type="match status" value="1"/>
</dbReference>
<feature type="transmembrane region" description="Helical" evidence="2">
    <location>
        <begin position="155"/>
        <end position="173"/>
    </location>
</feature>
<dbReference type="InterPro" id="IPR001320">
    <property type="entry name" value="Iontro_rcpt_C"/>
</dbReference>
<dbReference type="Proteomes" id="UP000708298">
    <property type="component" value="Unassembled WGS sequence"/>
</dbReference>
<feature type="domain" description="Solute-binding protein family 3/N-terminal" evidence="4">
    <location>
        <begin position="42"/>
        <end position="371"/>
    </location>
</feature>
<reference evidence="6" key="2">
    <citation type="submission" date="2021-01" db="EMBL/GenBank/DDBJ databases">
        <authorList>
            <person name="Mieszkin S."/>
            <person name="Pouder E."/>
            <person name="Alain K."/>
        </authorList>
    </citation>
    <scope>NUCLEOTIDE SEQUENCE</scope>
    <source>
        <strain evidence="6">HW T2.11</strain>
    </source>
</reference>
<proteinExistence type="predicted"/>
<gene>
    <name evidence="6" type="ORF">ASILVAE211_05755</name>
</gene>
<keyword evidence="2" id="KW-0472">Membrane</keyword>
<evidence type="ECO:0000313" key="6">
    <source>
        <dbReference type="EMBL" id="MCB8874681.1"/>
    </source>
</evidence>
<sequence length="372" mass="39858">MRILCACLLVLGLGLASICGGARADSPPAETAGPVAGFTGKPITVGVTSLPPFVISKDGHWSGMAIDLWQEAAGKLGLTYHYVAYPDITALLGAVMNGKVDVVPANITITTGRLQRMDMTQPWMDAGLRVMIDQNAHRSFGALVHGLWVSGHVRVYLWIFAIILLATLGLTFIDRRLDEEFPNQWGAGLSHSFYHVMSIVTSGKATSHKLLFGSWGRCIAAIWMVFGTATVAYVTSSVTSVMTATTLLGQIHSVADLGGKTVGVVAGTVGEDYAVDAGLSLQSFPTLEDAATALVKHRINAVIDDAALLEYYDNNHPELPITEVGAIFREAKYGFALPRNSALTWPLSLEIVADGETDFIQQLQARYLGVEP</sequence>
<organism evidence="6 7">
    <name type="scientific">Acidisoma silvae</name>
    <dbReference type="NCBI Taxonomy" id="2802396"/>
    <lineage>
        <taxon>Bacteria</taxon>
        <taxon>Pseudomonadati</taxon>
        <taxon>Pseudomonadota</taxon>
        <taxon>Alphaproteobacteria</taxon>
        <taxon>Acetobacterales</taxon>
        <taxon>Acidocellaceae</taxon>
        <taxon>Acidisoma</taxon>
    </lineage>
</organism>
<dbReference type="EMBL" id="JAESVB010000002">
    <property type="protein sequence ID" value="MCB8874681.1"/>
    <property type="molecule type" value="Genomic_DNA"/>
</dbReference>
<dbReference type="SMART" id="SM00062">
    <property type="entry name" value="PBPb"/>
    <property type="match status" value="1"/>
</dbReference>
<dbReference type="SMART" id="SM00079">
    <property type="entry name" value="PBPe"/>
    <property type="match status" value="1"/>
</dbReference>
<dbReference type="GO" id="GO:0015276">
    <property type="term" value="F:ligand-gated monoatomic ion channel activity"/>
    <property type="evidence" value="ECO:0007669"/>
    <property type="project" value="InterPro"/>
</dbReference>
<evidence type="ECO:0000256" key="3">
    <source>
        <dbReference type="SAM" id="SignalP"/>
    </source>
</evidence>
<evidence type="ECO:0000313" key="7">
    <source>
        <dbReference type="Proteomes" id="UP000708298"/>
    </source>
</evidence>
<feature type="transmembrane region" description="Helical" evidence="2">
    <location>
        <begin position="214"/>
        <end position="234"/>
    </location>
</feature>
<feature type="chain" id="PRO_5037122077" evidence="3">
    <location>
        <begin position="25"/>
        <end position="372"/>
    </location>
</feature>
<evidence type="ECO:0000256" key="2">
    <source>
        <dbReference type="SAM" id="Phobius"/>
    </source>
</evidence>
<keyword evidence="2" id="KW-1133">Transmembrane helix</keyword>
<dbReference type="Pfam" id="PF00497">
    <property type="entry name" value="SBP_bac_3"/>
    <property type="match status" value="1"/>
</dbReference>
<dbReference type="GO" id="GO:0016020">
    <property type="term" value="C:membrane"/>
    <property type="evidence" value="ECO:0007669"/>
    <property type="project" value="InterPro"/>
</dbReference>
<evidence type="ECO:0000256" key="1">
    <source>
        <dbReference type="ARBA" id="ARBA00022729"/>
    </source>
</evidence>
<reference evidence="6" key="1">
    <citation type="journal article" date="2021" name="Microorganisms">
        <title>Acidisoma silvae sp. nov. and Acidisomacellulosilytica sp. nov., Two Acidophilic Bacteria Isolated from Decaying Wood, Hydrolyzing Cellulose and Producing Poly-3-hydroxybutyrate.</title>
        <authorList>
            <person name="Mieszkin S."/>
            <person name="Pouder E."/>
            <person name="Uroz S."/>
            <person name="Simon-Colin C."/>
            <person name="Alain K."/>
        </authorList>
    </citation>
    <scope>NUCLEOTIDE SEQUENCE</scope>
    <source>
        <strain evidence="6">HW T2.11</strain>
    </source>
</reference>
<accession>A0A964DXX8</accession>
<keyword evidence="2" id="KW-0812">Transmembrane</keyword>
<feature type="signal peptide" evidence="3">
    <location>
        <begin position="1"/>
        <end position="24"/>
    </location>
</feature>